<reference evidence="1" key="1">
    <citation type="journal article" date="2020" name="Nature">
        <title>Giant virus diversity and host interactions through global metagenomics.</title>
        <authorList>
            <person name="Schulz F."/>
            <person name="Roux S."/>
            <person name="Paez-Espino D."/>
            <person name="Jungbluth S."/>
            <person name="Walsh D.A."/>
            <person name="Denef V.J."/>
            <person name="McMahon K.D."/>
            <person name="Konstantinidis K.T."/>
            <person name="Eloe-Fadrosh E.A."/>
            <person name="Kyrpides N.C."/>
            <person name="Woyke T."/>
        </authorList>
    </citation>
    <scope>NUCLEOTIDE SEQUENCE</scope>
    <source>
        <strain evidence="1">GVMAG-S-1064190-84</strain>
    </source>
</reference>
<dbReference type="EMBL" id="MN740702">
    <property type="protein sequence ID" value="QHU09040.1"/>
    <property type="molecule type" value="Genomic_DNA"/>
</dbReference>
<dbReference type="GO" id="GO:0003677">
    <property type="term" value="F:DNA binding"/>
    <property type="evidence" value="ECO:0007669"/>
    <property type="project" value="InterPro"/>
</dbReference>
<dbReference type="Pfam" id="PF19060">
    <property type="entry name" value="DVNP"/>
    <property type="match status" value="1"/>
</dbReference>
<sequence length="68" mass="7526">MKTTGSRAEVFHENAKHTSGGLTKDDLIQNSQGRIVSKKMSEMAKKDKRLEKAGYTTQKGKFGAVKIK</sequence>
<accession>A0A6C0JWG6</accession>
<dbReference type="InterPro" id="IPR043928">
    <property type="entry name" value="DNVP"/>
</dbReference>
<dbReference type="GO" id="GO:0051276">
    <property type="term" value="P:chromosome organization"/>
    <property type="evidence" value="ECO:0007669"/>
    <property type="project" value="InterPro"/>
</dbReference>
<organism evidence="1">
    <name type="scientific">viral metagenome</name>
    <dbReference type="NCBI Taxonomy" id="1070528"/>
    <lineage>
        <taxon>unclassified sequences</taxon>
        <taxon>metagenomes</taxon>
        <taxon>organismal metagenomes</taxon>
    </lineage>
</organism>
<evidence type="ECO:0000313" key="1">
    <source>
        <dbReference type="EMBL" id="QHU09040.1"/>
    </source>
</evidence>
<dbReference type="AlphaFoldDB" id="A0A6C0JWG6"/>
<protein>
    <submittedName>
        <fullName evidence="1">Uncharacterized protein</fullName>
    </submittedName>
</protein>
<name>A0A6C0JWG6_9ZZZZ</name>
<proteinExistence type="predicted"/>